<dbReference type="GO" id="GO:0006508">
    <property type="term" value="P:proteolysis"/>
    <property type="evidence" value="ECO:0007669"/>
    <property type="project" value="UniProtKB-KW"/>
</dbReference>
<dbReference type="GO" id="GO:0005886">
    <property type="term" value="C:plasma membrane"/>
    <property type="evidence" value="ECO:0007669"/>
    <property type="project" value="UniProtKB-SubCell"/>
</dbReference>
<protein>
    <submittedName>
        <fullName evidence="20">Uncharacterized protein</fullName>
    </submittedName>
</protein>
<dbReference type="GO" id="GO:0009002">
    <property type="term" value="F:serine-type D-Ala-D-Ala carboxypeptidase activity"/>
    <property type="evidence" value="ECO:0007669"/>
    <property type="project" value="UniProtKB-EC"/>
</dbReference>
<dbReference type="SUPFAM" id="SSF56601">
    <property type="entry name" value="beta-lactamase/transpeptidase-like"/>
    <property type="match status" value="1"/>
</dbReference>
<evidence type="ECO:0000256" key="10">
    <source>
        <dbReference type="ARBA" id="ARBA00022960"/>
    </source>
</evidence>
<dbReference type="AlphaFoldDB" id="A0A0G0HBH1"/>
<evidence type="ECO:0000256" key="8">
    <source>
        <dbReference type="ARBA" id="ARBA00022679"/>
    </source>
</evidence>
<dbReference type="GO" id="GO:0030288">
    <property type="term" value="C:outer membrane-bounded periplasmic space"/>
    <property type="evidence" value="ECO:0007669"/>
    <property type="project" value="TreeGrafter"/>
</dbReference>
<evidence type="ECO:0000256" key="9">
    <source>
        <dbReference type="ARBA" id="ARBA00022801"/>
    </source>
</evidence>
<keyword evidence="4" id="KW-1003">Cell membrane</keyword>
<comment type="similarity">
    <text evidence="2">In the C-terminal section; belongs to the transpeptidase family.</text>
</comment>
<sequence length="841" mass="95245">MIPKMMRIIKKIIKNFGFLLAGFFILSVAFILVWLSIMELPDFKSFTDRKVVSSTKIYDRTGEILLFDVHKNIKRTTIPFDQMGINIKNATVAIEDSEFYQHKGIRIKSIIRAFWANIVKGGFSQGGSTITQQVLKNTLLSREKTLTRKIKEWILSIKIESSLDKDKILEAYLNEAPYGGVIYGIEEASKTYFNKKSKDLTLSQAAYLASMPKAPTFYSPYGKNSEKLDDRKNTVLSRMKELNFISEEEYTDAFAEKVSFLPEQKINIQSPHFVFYVQDNLKKKYGDQIMEKGWKVYTTLDFDMQKNAEEIVNRLAKENEQKFEGKNAALVAIDPKTGQILTMVGSRDYFEKEIDGSFNTALSLRQPGSSFKPFIYATAFNKGYTPDTILFDVPTEFQSTCDAYGHAKPGYKQADCYMPSNYDNQNRGPMTIRSALAESINVPAVKALYLVGLRDALKTSRDMGINTLNDPDRYGLTLVIGGGEVSLLEITSAYGVFATEGERYNPVSILKIEDELGNIIEEYSPEKRTVLPKNITLMISDILSDNNARIPTFGANSLLNIPGRDVAVKTGTTNNNRDAWTIGYTPSISVGVWVGNNDNTPMKKGGVSLAGPIWNAFISSILQKIPDEKFNKPFINKDLSVNPVLRGIWLGGESYLIDKISGKLATEKTPKETIDEKIITNVHSILYWVDKNNPTIKTGSAPLNDNQFERWEIAIQNWWQQNKYKYPTISSDNIPTNYDDIHTEENIPIFEILEPAENTSFNKDENIVVKINGSSKYDIKKITFLVNDLEIGSIDDFNKIFTYKISDLEKINNENELRVVVQDTVFNKNEKSIMFSINENI</sequence>
<accession>A0A0G0HBH1</accession>
<evidence type="ECO:0000256" key="2">
    <source>
        <dbReference type="ARBA" id="ARBA00007090"/>
    </source>
</evidence>
<name>A0A0G0HBH1_9BACT</name>
<evidence type="ECO:0000256" key="6">
    <source>
        <dbReference type="ARBA" id="ARBA00022670"/>
    </source>
</evidence>
<evidence type="ECO:0000256" key="11">
    <source>
        <dbReference type="ARBA" id="ARBA00022984"/>
    </source>
</evidence>
<keyword evidence="17" id="KW-0812">Transmembrane</keyword>
<dbReference type="NCBIfam" id="TIGR02074">
    <property type="entry name" value="PBP_1a_fam"/>
    <property type="match status" value="1"/>
</dbReference>
<evidence type="ECO:0000256" key="12">
    <source>
        <dbReference type="ARBA" id="ARBA00023136"/>
    </source>
</evidence>
<dbReference type="SUPFAM" id="SSF53955">
    <property type="entry name" value="Lysozyme-like"/>
    <property type="match status" value="1"/>
</dbReference>
<proteinExistence type="inferred from homology"/>
<dbReference type="PANTHER" id="PTHR32282">
    <property type="entry name" value="BINDING PROTEIN TRANSPEPTIDASE, PUTATIVE-RELATED"/>
    <property type="match status" value="1"/>
</dbReference>
<evidence type="ECO:0000256" key="16">
    <source>
        <dbReference type="ARBA" id="ARBA00049902"/>
    </source>
</evidence>
<dbReference type="EMBL" id="LBTF01000003">
    <property type="protein sequence ID" value="KKQ35885.1"/>
    <property type="molecule type" value="Genomic_DNA"/>
</dbReference>
<feature type="domain" description="Glycosyl transferase family 51" evidence="19">
    <location>
        <begin position="70"/>
        <end position="240"/>
    </location>
</feature>
<evidence type="ECO:0000256" key="13">
    <source>
        <dbReference type="ARBA" id="ARBA00023268"/>
    </source>
</evidence>
<evidence type="ECO:0000259" key="19">
    <source>
        <dbReference type="Pfam" id="PF00912"/>
    </source>
</evidence>
<keyword evidence="5" id="KW-0121">Carboxypeptidase</keyword>
<keyword evidence="7" id="KW-0328">Glycosyltransferase</keyword>
<organism evidence="20 21">
    <name type="scientific">Candidatus Nomurabacteria bacterium GW2011_GWB1_37_5</name>
    <dbReference type="NCBI Taxonomy" id="1618742"/>
    <lineage>
        <taxon>Bacteria</taxon>
        <taxon>Candidatus Nomuraibacteriota</taxon>
    </lineage>
</organism>
<keyword evidence="12 17" id="KW-0472">Membrane</keyword>
<evidence type="ECO:0000256" key="15">
    <source>
        <dbReference type="ARBA" id="ARBA00034000"/>
    </source>
</evidence>
<keyword evidence="10" id="KW-0133">Cell shape</keyword>
<evidence type="ECO:0000256" key="17">
    <source>
        <dbReference type="SAM" id="Phobius"/>
    </source>
</evidence>
<dbReference type="GO" id="GO:0008955">
    <property type="term" value="F:peptidoglycan glycosyltransferase activity"/>
    <property type="evidence" value="ECO:0007669"/>
    <property type="project" value="UniProtKB-EC"/>
</dbReference>
<dbReference type="InterPro" id="IPR001460">
    <property type="entry name" value="PCN-bd_Tpept"/>
</dbReference>
<dbReference type="InterPro" id="IPR036950">
    <property type="entry name" value="PBP_transglycosylase"/>
</dbReference>
<dbReference type="InterPro" id="IPR001264">
    <property type="entry name" value="Glyco_trans_51"/>
</dbReference>
<reference evidence="20 21" key="1">
    <citation type="journal article" date="2015" name="Nature">
        <title>rRNA introns, odd ribosomes, and small enigmatic genomes across a large radiation of phyla.</title>
        <authorList>
            <person name="Brown C.T."/>
            <person name="Hug L.A."/>
            <person name="Thomas B.C."/>
            <person name="Sharon I."/>
            <person name="Castelle C.J."/>
            <person name="Singh A."/>
            <person name="Wilkins M.J."/>
            <person name="Williams K.H."/>
            <person name="Banfield J.F."/>
        </authorList>
    </citation>
    <scope>NUCLEOTIDE SEQUENCE [LARGE SCALE GENOMIC DNA]</scope>
</reference>
<comment type="similarity">
    <text evidence="3">In the N-terminal section; belongs to the glycosyltransferase 51 family.</text>
</comment>
<comment type="subcellular location">
    <subcellularLocation>
        <location evidence="1">Cell membrane</location>
    </subcellularLocation>
</comment>
<dbReference type="GO" id="GO:0008360">
    <property type="term" value="P:regulation of cell shape"/>
    <property type="evidence" value="ECO:0007669"/>
    <property type="project" value="UniProtKB-KW"/>
</dbReference>
<dbReference type="GO" id="GO:0008658">
    <property type="term" value="F:penicillin binding"/>
    <property type="evidence" value="ECO:0007669"/>
    <property type="project" value="InterPro"/>
</dbReference>
<keyword evidence="11" id="KW-0573">Peptidoglycan synthesis</keyword>
<gene>
    <name evidence="20" type="ORF">US50_C0003G0005</name>
</gene>
<evidence type="ECO:0000259" key="18">
    <source>
        <dbReference type="Pfam" id="PF00905"/>
    </source>
</evidence>
<dbReference type="PATRIC" id="fig|1618742.3.peg.79"/>
<feature type="domain" description="Penicillin-binding protein transpeptidase" evidence="18">
    <location>
        <begin position="329"/>
        <end position="617"/>
    </location>
</feature>
<keyword evidence="14" id="KW-0961">Cell wall biogenesis/degradation</keyword>
<comment type="catalytic activity">
    <reaction evidence="16">
        <text>[GlcNAc-(1-&gt;4)-Mur2Ac(oyl-L-Ala-gamma-D-Glu-L-Lys-D-Ala-D-Ala)](n)-di-trans,octa-cis-undecaprenyl diphosphate + beta-D-GlcNAc-(1-&gt;4)-Mur2Ac(oyl-L-Ala-gamma-D-Glu-L-Lys-D-Ala-D-Ala)-di-trans,octa-cis-undecaprenyl diphosphate = [GlcNAc-(1-&gt;4)-Mur2Ac(oyl-L-Ala-gamma-D-Glu-L-Lys-D-Ala-D-Ala)](n+1)-di-trans,octa-cis-undecaprenyl diphosphate + di-trans,octa-cis-undecaprenyl diphosphate + H(+)</text>
        <dbReference type="Rhea" id="RHEA:23708"/>
        <dbReference type="Rhea" id="RHEA-COMP:9602"/>
        <dbReference type="Rhea" id="RHEA-COMP:9603"/>
        <dbReference type="ChEBI" id="CHEBI:15378"/>
        <dbReference type="ChEBI" id="CHEBI:58405"/>
        <dbReference type="ChEBI" id="CHEBI:60033"/>
        <dbReference type="ChEBI" id="CHEBI:78435"/>
        <dbReference type="EC" id="2.4.99.28"/>
    </reaction>
</comment>
<evidence type="ECO:0000256" key="7">
    <source>
        <dbReference type="ARBA" id="ARBA00022676"/>
    </source>
</evidence>
<dbReference type="Pfam" id="PF00912">
    <property type="entry name" value="Transgly"/>
    <property type="match status" value="1"/>
</dbReference>
<comment type="caution">
    <text evidence="20">The sequence shown here is derived from an EMBL/GenBank/DDBJ whole genome shotgun (WGS) entry which is preliminary data.</text>
</comment>
<dbReference type="GO" id="GO:0009252">
    <property type="term" value="P:peptidoglycan biosynthetic process"/>
    <property type="evidence" value="ECO:0007669"/>
    <property type="project" value="UniProtKB-KW"/>
</dbReference>
<dbReference type="Pfam" id="PF00905">
    <property type="entry name" value="Transpeptidase"/>
    <property type="match status" value="1"/>
</dbReference>
<evidence type="ECO:0000256" key="14">
    <source>
        <dbReference type="ARBA" id="ARBA00023316"/>
    </source>
</evidence>
<evidence type="ECO:0000256" key="4">
    <source>
        <dbReference type="ARBA" id="ARBA00022475"/>
    </source>
</evidence>
<dbReference type="Proteomes" id="UP000033876">
    <property type="component" value="Unassembled WGS sequence"/>
</dbReference>
<keyword evidence="8" id="KW-0808">Transferase</keyword>
<dbReference type="FunFam" id="1.10.3810.10:FF:000001">
    <property type="entry name" value="Penicillin-binding protein 1A"/>
    <property type="match status" value="1"/>
</dbReference>
<evidence type="ECO:0000256" key="1">
    <source>
        <dbReference type="ARBA" id="ARBA00004236"/>
    </source>
</evidence>
<dbReference type="GO" id="GO:0071555">
    <property type="term" value="P:cell wall organization"/>
    <property type="evidence" value="ECO:0007669"/>
    <property type="project" value="UniProtKB-KW"/>
</dbReference>
<keyword evidence="6" id="KW-0645">Protease</keyword>
<dbReference type="Gene3D" id="3.40.710.10">
    <property type="entry name" value="DD-peptidase/beta-lactamase superfamily"/>
    <property type="match status" value="1"/>
</dbReference>
<dbReference type="PANTHER" id="PTHR32282:SF11">
    <property type="entry name" value="PENICILLIN-BINDING PROTEIN 1B"/>
    <property type="match status" value="1"/>
</dbReference>
<feature type="transmembrane region" description="Helical" evidence="17">
    <location>
        <begin position="12"/>
        <end position="37"/>
    </location>
</feature>
<dbReference type="InterPro" id="IPR050396">
    <property type="entry name" value="Glycosyltr_51/Transpeptidase"/>
</dbReference>
<dbReference type="Gene3D" id="1.10.3810.10">
    <property type="entry name" value="Biosynthetic peptidoglycan transglycosylase-like"/>
    <property type="match status" value="1"/>
</dbReference>
<evidence type="ECO:0000256" key="5">
    <source>
        <dbReference type="ARBA" id="ARBA00022645"/>
    </source>
</evidence>
<keyword evidence="13" id="KW-0511">Multifunctional enzyme</keyword>
<evidence type="ECO:0000313" key="21">
    <source>
        <dbReference type="Proteomes" id="UP000033876"/>
    </source>
</evidence>
<dbReference type="InterPro" id="IPR012338">
    <property type="entry name" value="Beta-lactam/transpept-like"/>
</dbReference>
<evidence type="ECO:0000313" key="20">
    <source>
        <dbReference type="EMBL" id="KKQ35885.1"/>
    </source>
</evidence>
<keyword evidence="9" id="KW-0378">Hydrolase</keyword>
<dbReference type="InterPro" id="IPR023346">
    <property type="entry name" value="Lysozyme-like_dom_sf"/>
</dbReference>
<evidence type="ECO:0000256" key="3">
    <source>
        <dbReference type="ARBA" id="ARBA00007739"/>
    </source>
</evidence>
<comment type="catalytic activity">
    <reaction evidence="15">
        <text>Preferential cleavage: (Ac)2-L-Lys-D-Ala-|-D-Ala. Also transpeptidation of peptidyl-alanyl moieties that are N-acyl substituents of D-alanine.</text>
        <dbReference type="EC" id="3.4.16.4"/>
    </reaction>
</comment>
<keyword evidence="17" id="KW-1133">Transmembrane helix</keyword>